<evidence type="ECO:0000256" key="2">
    <source>
        <dbReference type="ARBA" id="ARBA00023125"/>
    </source>
</evidence>
<dbReference type="Proteomes" id="UP000239297">
    <property type="component" value="Unassembled WGS sequence"/>
</dbReference>
<gene>
    <name evidence="7" type="ORF">C4K88_05040</name>
</gene>
<keyword evidence="2 4" id="KW-0238">DNA-binding</keyword>
<dbReference type="Gene3D" id="1.10.357.10">
    <property type="entry name" value="Tetracycline Repressor, domain 2"/>
    <property type="match status" value="1"/>
</dbReference>
<sequence>MPRAGLSRDRVVEEAALMVDETGLHRLTLAALAERLGIRQPSLYKHIDSIAGLHRDISVRAKRELGQVLARAAVGRSGAAAVQAMSHAYRDWARQHPARYESSQRMPSPGDVEDEAVSLAGVQVIADVLAAYDLAGDDAIDAIRALRSALHGFVSFETTGSFAMSADIDRSFERLVHGFTVALTRWTETADAEEVAGQKEENPAGASPSMPSEATSTPSRRISR</sequence>
<dbReference type="Gene3D" id="1.10.10.60">
    <property type="entry name" value="Homeodomain-like"/>
    <property type="match status" value="1"/>
</dbReference>
<feature type="domain" description="HTH tetR-type" evidence="6">
    <location>
        <begin position="5"/>
        <end position="65"/>
    </location>
</feature>
<keyword evidence="8" id="KW-1185">Reference proteome</keyword>
<evidence type="ECO:0000259" key="6">
    <source>
        <dbReference type="PROSITE" id="PS50977"/>
    </source>
</evidence>
<feature type="compositionally biased region" description="Polar residues" evidence="5">
    <location>
        <begin position="209"/>
        <end position="224"/>
    </location>
</feature>
<evidence type="ECO:0000256" key="3">
    <source>
        <dbReference type="ARBA" id="ARBA00023163"/>
    </source>
</evidence>
<dbReference type="GO" id="GO:0003700">
    <property type="term" value="F:DNA-binding transcription factor activity"/>
    <property type="evidence" value="ECO:0007669"/>
    <property type="project" value="TreeGrafter"/>
</dbReference>
<protein>
    <submittedName>
        <fullName evidence="7">TetR family transcriptional regulator</fullName>
    </submittedName>
</protein>
<dbReference type="EMBL" id="PRKW01000002">
    <property type="protein sequence ID" value="PPB50044.1"/>
    <property type="molecule type" value="Genomic_DNA"/>
</dbReference>
<accession>A0A2S5IZR3</accession>
<dbReference type="PANTHER" id="PTHR30055:SF151">
    <property type="entry name" value="TRANSCRIPTIONAL REGULATORY PROTEIN"/>
    <property type="match status" value="1"/>
</dbReference>
<dbReference type="Pfam" id="PF13305">
    <property type="entry name" value="TetR_C_33"/>
    <property type="match status" value="1"/>
</dbReference>
<dbReference type="OrthoDB" id="71867at2"/>
<feature type="region of interest" description="Disordered" evidence="5">
    <location>
        <begin position="191"/>
        <end position="224"/>
    </location>
</feature>
<evidence type="ECO:0000256" key="5">
    <source>
        <dbReference type="SAM" id="MobiDB-lite"/>
    </source>
</evidence>
<comment type="caution">
    <text evidence="7">The sequence shown here is derived from an EMBL/GenBank/DDBJ whole genome shotgun (WGS) entry which is preliminary data.</text>
</comment>
<evidence type="ECO:0000313" key="8">
    <source>
        <dbReference type="Proteomes" id="UP000239297"/>
    </source>
</evidence>
<organism evidence="7 8">
    <name type="scientific">Arthrobacter pityocampae</name>
    <dbReference type="NCBI Taxonomy" id="547334"/>
    <lineage>
        <taxon>Bacteria</taxon>
        <taxon>Bacillati</taxon>
        <taxon>Actinomycetota</taxon>
        <taxon>Actinomycetes</taxon>
        <taxon>Micrococcales</taxon>
        <taxon>Micrococcaceae</taxon>
        <taxon>Arthrobacter</taxon>
    </lineage>
</organism>
<dbReference type="InterPro" id="IPR001647">
    <property type="entry name" value="HTH_TetR"/>
</dbReference>
<dbReference type="InterPro" id="IPR025996">
    <property type="entry name" value="MT1864/Rv1816-like_C"/>
</dbReference>
<keyword evidence="1" id="KW-0805">Transcription regulation</keyword>
<name>A0A2S5IZR3_9MICC</name>
<dbReference type="InterPro" id="IPR050109">
    <property type="entry name" value="HTH-type_TetR-like_transc_reg"/>
</dbReference>
<proteinExistence type="predicted"/>
<evidence type="ECO:0000256" key="1">
    <source>
        <dbReference type="ARBA" id="ARBA00023015"/>
    </source>
</evidence>
<dbReference type="PROSITE" id="PS50977">
    <property type="entry name" value="HTH_TETR_2"/>
    <property type="match status" value="1"/>
</dbReference>
<dbReference type="InterPro" id="IPR009057">
    <property type="entry name" value="Homeodomain-like_sf"/>
</dbReference>
<dbReference type="SUPFAM" id="SSF48498">
    <property type="entry name" value="Tetracyclin repressor-like, C-terminal domain"/>
    <property type="match status" value="1"/>
</dbReference>
<dbReference type="GO" id="GO:0000976">
    <property type="term" value="F:transcription cis-regulatory region binding"/>
    <property type="evidence" value="ECO:0007669"/>
    <property type="project" value="TreeGrafter"/>
</dbReference>
<dbReference type="AlphaFoldDB" id="A0A2S5IZR3"/>
<evidence type="ECO:0000256" key="4">
    <source>
        <dbReference type="PROSITE-ProRule" id="PRU00335"/>
    </source>
</evidence>
<evidence type="ECO:0000313" key="7">
    <source>
        <dbReference type="EMBL" id="PPB50044.1"/>
    </source>
</evidence>
<dbReference type="InterPro" id="IPR036271">
    <property type="entry name" value="Tet_transcr_reg_TetR-rel_C_sf"/>
</dbReference>
<keyword evidence="3" id="KW-0804">Transcription</keyword>
<reference evidence="7 8" key="1">
    <citation type="journal article" date="2014" name="Int. J. Syst. Evol. Microbiol.">
        <title>Arthrobacter pityocampae sp. nov., isolated from Thaumetopoea pityocampa (Lep., Thaumetopoeidae).</title>
        <authorList>
            <person name="Ince I.A."/>
            <person name="Demirbag Z."/>
            <person name="Kati H."/>
        </authorList>
    </citation>
    <scope>NUCLEOTIDE SEQUENCE [LARGE SCALE GENOMIC DNA]</scope>
    <source>
        <strain evidence="7 8">Tp2</strain>
    </source>
</reference>
<dbReference type="PANTHER" id="PTHR30055">
    <property type="entry name" value="HTH-TYPE TRANSCRIPTIONAL REGULATOR RUTR"/>
    <property type="match status" value="1"/>
</dbReference>
<feature type="DNA-binding region" description="H-T-H motif" evidence="4">
    <location>
        <begin position="28"/>
        <end position="47"/>
    </location>
</feature>
<dbReference type="SUPFAM" id="SSF46689">
    <property type="entry name" value="Homeodomain-like"/>
    <property type="match status" value="1"/>
</dbReference>